<name>A0A2W7NF33_9BACT</name>
<organism evidence="3 4">
    <name type="scientific">Breznakibacter xylanolyticus</name>
    <dbReference type="NCBI Taxonomy" id="990"/>
    <lineage>
        <taxon>Bacteria</taxon>
        <taxon>Pseudomonadati</taxon>
        <taxon>Bacteroidota</taxon>
        <taxon>Bacteroidia</taxon>
        <taxon>Marinilabiliales</taxon>
        <taxon>Marinilabiliaceae</taxon>
        <taxon>Breznakibacter</taxon>
    </lineage>
</organism>
<gene>
    <name evidence="3" type="ORF">LX69_03070</name>
</gene>
<evidence type="ECO:0000256" key="1">
    <source>
        <dbReference type="SAM" id="Phobius"/>
    </source>
</evidence>
<keyword evidence="1" id="KW-0812">Transmembrane</keyword>
<proteinExistence type="predicted"/>
<keyword evidence="1" id="KW-1133">Transmembrane helix</keyword>
<dbReference type="RefSeq" id="WP_111446877.1">
    <property type="nucleotide sequence ID" value="NZ_QKZK01000037.1"/>
</dbReference>
<feature type="domain" description="Flavinylation-associated cytochrome" evidence="2">
    <location>
        <begin position="96"/>
        <end position="147"/>
    </location>
</feature>
<feature type="transmembrane region" description="Helical" evidence="1">
    <location>
        <begin position="95"/>
        <end position="115"/>
    </location>
</feature>
<feature type="transmembrane region" description="Helical" evidence="1">
    <location>
        <begin position="12"/>
        <end position="32"/>
    </location>
</feature>
<keyword evidence="4" id="KW-1185">Reference proteome</keyword>
<dbReference type="OrthoDB" id="1007568at2"/>
<sequence>MKNTTFALTINLALLISGALAIFSGLLLQLAFHIGSHADFLIDKIVMGASYHAWSTIHKGSSVLLSLVMIFHFYLHWPWYRTVVKKRLFSRNRQVLTLTVLFSVVAVTGFVPWIVKWQHGSPLIRHAWVEVHDKLAIVLAIYIILHAVKRLKWFNTAMGKLKTKPVS</sequence>
<dbReference type="Proteomes" id="UP000249239">
    <property type="component" value="Unassembled WGS sequence"/>
</dbReference>
<feature type="transmembrane region" description="Helical" evidence="1">
    <location>
        <begin position="52"/>
        <end position="75"/>
    </location>
</feature>
<keyword evidence="1" id="KW-0472">Membrane</keyword>
<feature type="domain" description="Flavinylation-associated cytochrome" evidence="2">
    <location>
        <begin position="10"/>
        <end position="77"/>
    </location>
</feature>
<dbReference type="Pfam" id="PF14358">
    <property type="entry name" value="DUF4405"/>
    <property type="match status" value="2"/>
</dbReference>
<evidence type="ECO:0000313" key="3">
    <source>
        <dbReference type="EMBL" id="PZX11746.1"/>
    </source>
</evidence>
<dbReference type="AlphaFoldDB" id="A0A2W7NF33"/>
<reference evidence="3 4" key="1">
    <citation type="submission" date="2018-06" db="EMBL/GenBank/DDBJ databases">
        <title>Genomic Encyclopedia of Archaeal and Bacterial Type Strains, Phase II (KMG-II): from individual species to whole genera.</title>
        <authorList>
            <person name="Goeker M."/>
        </authorList>
    </citation>
    <scope>NUCLEOTIDE SEQUENCE [LARGE SCALE GENOMIC DNA]</scope>
    <source>
        <strain evidence="3 4">DSM 6779</strain>
    </source>
</reference>
<accession>A0A2W7NF33</accession>
<feature type="transmembrane region" description="Helical" evidence="1">
    <location>
        <begin position="135"/>
        <end position="154"/>
    </location>
</feature>
<dbReference type="InterPro" id="IPR025517">
    <property type="entry name" value="DUF4405"/>
</dbReference>
<dbReference type="EMBL" id="QKZK01000037">
    <property type="protein sequence ID" value="PZX11746.1"/>
    <property type="molecule type" value="Genomic_DNA"/>
</dbReference>
<evidence type="ECO:0000313" key="4">
    <source>
        <dbReference type="Proteomes" id="UP000249239"/>
    </source>
</evidence>
<evidence type="ECO:0000259" key="2">
    <source>
        <dbReference type="Pfam" id="PF14358"/>
    </source>
</evidence>
<protein>
    <submittedName>
        <fullName evidence="3">Uncharacterized protein DUF4405</fullName>
    </submittedName>
</protein>
<comment type="caution">
    <text evidence="3">The sequence shown here is derived from an EMBL/GenBank/DDBJ whole genome shotgun (WGS) entry which is preliminary data.</text>
</comment>